<keyword evidence="2" id="KW-1185">Reference proteome</keyword>
<organism evidence="1 2">
    <name type="scientific">Platanthera guangdongensis</name>
    <dbReference type="NCBI Taxonomy" id="2320717"/>
    <lineage>
        <taxon>Eukaryota</taxon>
        <taxon>Viridiplantae</taxon>
        <taxon>Streptophyta</taxon>
        <taxon>Embryophyta</taxon>
        <taxon>Tracheophyta</taxon>
        <taxon>Spermatophyta</taxon>
        <taxon>Magnoliopsida</taxon>
        <taxon>Liliopsida</taxon>
        <taxon>Asparagales</taxon>
        <taxon>Orchidaceae</taxon>
        <taxon>Orchidoideae</taxon>
        <taxon>Orchideae</taxon>
        <taxon>Orchidinae</taxon>
        <taxon>Platanthera</taxon>
    </lineage>
</organism>
<evidence type="ECO:0000313" key="2">
    <source>
        <dbReference type="Proteomes" id="UP001412067"/>
    </source>
</evidence>
<dbReference type="EMBL" id="JBBWWR010000001">
    <property type="protein sequence ID" value="KAK8970925.1"/>
    <property type="molecule type" value="Genomic_DNA"/>
</dbReference>
<protein>
    <submittedName>
        <fullName evidence="1">Uncharacterized protein</fullName>
    </submittedName>
</protein>
<name>A0ABR2N464_9ASPA</name>
<comment type="caution">
    <text evidence="1">The sequence shown here is derived from an EMBL/GenBank/DDBJ whole genome shotgun (WGS) entry which is preliminary data.</text>
</comment>
<sequence length="104" mass="11789">MVDYSEFSVFVPVGNALQPSWLVNRLRNISNEQKDRFRRNMANVQSIFEYDNGSPGGIGPVPSDGAVNYIWRKVQQKLPVIKEAVTREKRKVKGASVPLRCHCV</sequence>
<accession>A0ABR2N464</accession>
<dbReference type="Proteomes" id="UP001412067">
    <property type="component" value="Unassembled WGS sequence"/>
</dbReference>
<reference evidence="1 2" key="1">
    <citation type="journal article" date="2022" name="Nat. Plants">
        <title>Genomes of leafy and leafless Platanthera orchids illuminate the evolution of mycoheterotrophy.</title>
        <authorList>
            <person name="Li M.H."/>
            <person name="Liu K.W."/>
            <person name="Li Z."/>
            <person name="Lu H.C."/>
            <person name="Ye Q.L."/>
            <person name="Zhang D."/>
            <person name="Wang J.Y."/>
            <person name="Li Y.F."/>
            <person name="Zhong Z.M."/>
            <person name="Liu X."/>
            <person name="Yu X."/>
            <person name="Liu D.K."/>
            <person name="Tu X.D."/>
            <person name="Liu B."/>
            <person name="Hao Y."/>
            <person name="Liao X.Y."/>
            <person name="Jiang Y.T."/>
            <person name="Sun W.H."/>
            <person name="Chen J."/>
            <person name="Chen Y.Q."/>
            <person name="Ai Y."/>
            <person name="Zhai J.W."/>
            <person name="Wu S.S."/>
            <person name="Zhou Z."/>
            <person name="Hsiao Y.Y."/>
            <person name="Wu W.L."/>
            <person name="Chen Y.Y."/>
            <person name="Lin Y.F."/>
            <person name="Hsu J.L."/>
            <person name="Li C.Y."/>
            <person name="Wang Z.W."/>
            <person name="Zhao X."/>
            <person name="Zhong W.Y."/>
            <person name="Ma X.K."/>
            <person name="Ma L."/>
            <person name="Huang J."/>
            <person name="Chen G.Z."/>
            <person name="Huang M.Z."/>
            <person name="Huang L."/>
            <person name="Peng D.H."/>
            <person name="Luo Y.B."/>
            <person name="Zou S.Q."/>
            <person name="Chen S.P."/>
            <person name="Lan S."/>
            <person name="Tsai W.C."/>
            <person name="Van de Peer Y."/>
            <person name="Liu Z.J."/>
        </authorList>
    </citation>
    <scope>NUCLEOTIDE SEQUENCE [LARGE SCALE GENOMIC DNA]</scope>
    <source>
        <strain evidence="1">Lor288</strain>
    </source>
</reference>
<proteinExistence type="predicted"/>
<gene>
    <name evidence="1" type="ORF">KSP40_PGU005147</name>
</gene>
<evidence type="ECO:0000313" key="1">
    <source>
        <dbReference type="EMBL" id="KAK8970925.1"/>
    </source>
</evidence>